<name>A0A917AY23_9BACI</name>
<reference evidence="1" key="2">
    <citation type="submission" date="2020-09" db="EMBL/GenBank/DDBJ databases">
        <authorList>
            <person name="Sun Q."/>
            <person name="Zhou Y."/>
        </authorList>
    </citation>
    <scope>NUCLEOTIDE SEQUENCE</scope>
    <source>
        <strain evidence="1">CGMCC 1.12698</strain>
    </source>
</reference>
<dbReference type="RefSeq" id="WP_188389446.1">
    <property type="nucleotide sequence ID" value="NZ_BMFK01000003.1"/>
</dbReference>
<dbReference type="AlphaFoldDB" id="A0A917AY23"/>
<organism evidence="1 2">
    <name type="scientific">Priestia taiwanensis</name>
    <dbReference type="NCBI Taxonomy" id="1347902"/>
    <lineage>
        <taxon>Bacteria</taxon>
        <taxon>Bacillati</taxon>
        <taxon>Bacillota</taxon>
        <taxon>Bacilli</taxon>
        <taxon>Bacillales</taxon>
        <taxon>Bacillaceae</taxon>
        <taxon>Priestia</taxon>
    </lineage>
</organism>
<keyword evidence="2" id="KW-1185">Reference proteome</keyword>
<dbReference type="Proteomes" id="UP000605259">
    <property type="component" value="Unassembled WGS sequence"/>
</dbReference>
<protein>
    <submittedName>
        <fullName evidence="1">Uncharacterized protein</fullName>
    </submittedName>
</protein>
<comment type="caution">
    <text evidence="1">The sequence shown here is derived from an EMBL/GenBank/DDBJ whole genome shotgun (WGS) entry which is preliminary data.</text>
</comment>
<accession>A0A917AY23</accession>
<evidence type="ECO:0000313" key="2">
    <source>
        <dbReference type="Proteomes" id="UP000605259"/>
    </source>
</evidence>
<sequence length="424" mass="50431">MEMGNLLYELNTTEEPLELLYIWGRYNELTKDYKLIVTPEKYNKDAIYPLGIVDILDKKGTDFVAYFRSEKILFLDTNILQTMLQNPSAQIQYDYSIMLDTNYTSYIRTFLKRYNESNFSQESVYLTLDYLLRKDFNYDYTFYLMENYKNLFLAGEKSFTISNPHHLKVYENLYYLELFKSINHQKYLEEKKIEFLISTNEARQNTDQMIDIFYKNKYKDMLGMFVDLHANITLLLIGIWKIKFSSKASAKNKMNKLLDFVINEVGIIFERELIIAFKYFEDGKSVSMLNKVNKGGNSKELLKKIENIAWDFLVPRVMEVQISIHKEKSYYIPFFLSHDKALKELMELFKIKGILIHNQTNEYIPFSELNTTEFFKEKGLIEEFGRLNNVEVKEKRAMIRQRNKDTNFEAIGIEIEKLIQVLNS</sequence>
<reference evidence="1" key="1">
    <citation type="journal article" date="2014" name="Int. J. Syst. Evol. Microbiol.">
        <title>Complete genome sequence of Corynebacterium casei LMG S-19264T (=DSM 44701T), isolated from a smear-ripened cheese.</title>
        <authorList>
            <consortium name="US DOE Joint Genome Institute (JGI-PGF)"/>
            <person name="Walter F."/>
            <person name="Albersmeier A."/>
            <person name="Kalinowski J."/>
            <person name="Ruckert C."/>
        </authorList>
    </citation>
    <scope>NUCLEOTIDE SEQUENCE</scope>
    <source>
        <strain evidence="1">CGMCC 1.12698</strain>
    </source>
</reference>
<gene>
    <name evidence="1" type="ORF">GCM10007140_31500</name>
</gene>
<dbReference type="EMBL" id="BMFK01000003">
    <property type="protein sequence ID" value="GGE79596.1"/>
    <property type="molecule type" value="Genomic_DNA"/>
</dbReference>
<evidence type="ECO:0000313" key="1">
    <source>
        <dbReference type="EMBL" id="GGE79596.1"/>
    </source>
</evidence>
<proteinExistence type="predicted"/>